<evidence type="ECO:0000256" key="10">
    <source>
        <dbReference type="ARBA" id="ARBA00023125"/>
    </source>
</evidence>
<feature type="region of interest" description="Metallo-beta-lactamase C-terminus" evidence="12">
    <location>
        <begin position="589"/>
        <end position="647"/>
    </location>
</feature>
<accession>B5IEE4</accession>
<feature type="binding site" evidence="12">
    <location>
        <position position="363"/>
    </location>
    <ligand>
        <name>Zn(2+)</name>
        <dbReference type="ChEBI" id="CHEBI:29105"/>
        <label>1</label>
    </ligand>
</feature>
<dbReference type="Gene3D" id="3.60.15.10">
    <property type="entry name" value="Ribonuclease Z/Hydroxyacylglutathione hydrolase-like"/>
    <property type="match status" value="1"/>
</dbReference>
<evidence type="ECO:0000256" key="4">
    <source>
        <dbReference type="ARBA" id="ARBA00022759"/>
    </source>
</evidence>
<dbReference type="GO" id="GO:0004532">
    <property type="term" value="F:RNA exonuclease activity"/>
    <property type="evidence" value="ECO:0007669"/>
    <property type="project" value="UniProtKB-UniRule"/>
</dbReference>
<dbReference type="GeneID" id="8827058"/>
<dbReference type="RefSeq" id="WP_008084904.1">
    <property type="nucleotide sequence ID" value="NC_013926.1"/>
</dbReference>
<evidence type="ECO:0000313" key="17">
    <source>
        <dbReference type="Proteomes" id="UP000001400"/>
    </source>
</evidence>
<feature type="binding site" evidence="12">
    <location>
        <position position="340"/>
    </location>
    <ligand>
        <name>Zn(2+)</name>
        <dbReference type="ChEBI" id="CHEBI:29105"/>
        <label>1</label>
    </ligand>
</feature>
<dbReference type="InterPro" id="IPR022712">
    <property type="entry name" value="Beta_Casp"/>
</dbReference>
<keyword evidence="9 12" id="KW-0805">Transcription regulation</keyword>
<feature type="binding site" evidence="12">
    <location>
        <position position="363"/>
    </location>
    <ligand>
        <name>Zn(2+)</name>
        <dbReference type="ChEBI" id="CHEBI:29105"/>
        <label>2</label>
    </ligand>
</feature>
<dbReference type="InterPro" id="IPR036866">
    <property type="entry name" value="RibonucZ/Hydroxyglut_hydro"/>
</dbReference>
<feature type="binding site" evidence="12">
    <location>
        <position position="255"/>
    </location>
    <ligand>
        <name>Zn(2+)</name>
        <dbReference type="ChEBI" id="CHEBI:29105"/>
        <label>1</label>
    </ligand>
</feature>
<dbReference type="Pfam" id="PF07521">
    <property type="entry name" value="RMMBL"/>
    <property type="match status" value="1"/>
</dbReference>
<dbReference type="InterPro" id="IPR033769">
    <property type="entry name" value="TffA_KH"/>
</dbReference>
<comment type="function">
    <text evidence="12">Terminates transcription on the whole genome. Termination is linked to FttA-mediated RNA cleavage and does not require NTP hydrolysis. Cleaves endonucleolytically at the RNA exit channel of RNA polymerase (RNAP); the 5'-3' exonuclease activity of this protein degrades the nascent RNA released from RNAP.</text>
</comment>
<dbReference type="NCBIfam" id="TIGR03675">
    <property type="entry name" value="arCOG00543"/>
    <property type="match status" value="1"/>
</dbReference>
<dbReference type="InterPro" id="IPR015946">
    <property type="entry name" value="KH_dom-like_a/b"/>
</dbReference>
<evidence type="ECO:0000259" key="13">
    <source>
        <dbReference type="SMART" id="SM00322"/>
    </source>
</evidence>
<keyword evidence="17" id="KW-1185">Reference proteome</keyword>
<evidence type="ECO:0000259" key="15">
    <source>
        <dbReference type="SMART" id="SM01027"/>
    </source>
</evidence>
<feature type="binding site" evidence="12">
    <location>
        <position position="614"/>
    </location>
    <ligand>
        <name>Zn(2+)</name>
        <dbReference type="ChEBI" id="CHEBI:29105"/>
        <label>2</label>
    </ligand>
</feature>
<dbReference type="OrthoDB" id="7155at2157"/>
<feature type="binding site" evidence="12">
    <location>
        <position position="258"/>
    </location>
    <ligand>
        <name>Zn(2+)</name>
        <dbReference type="ChEBI" id="CHEBI:29105"/>
        <label>2</label>
    </ligand>
</feature>
<protein>
    <recommendedName>
        <fullName evidence="12">Transcription termination factor FttA</fullName>
        <ecNumber evidence="12">3.1.-.-</ecNumber>
    </recommendedName>
</protein>
<dbReference type="GO" id="GO:0006353">
    <property type="term" value="P:DNA-templated transcription termination"/>
    <property type="evidence" value="ECO:0007669"/>
    <property type="project" value="UniProtKB-UniRule"/>
</dbReference>
<dbReference type="EMBL" id="CP001941">
    <property type="protein sequence ID" value="ADD07934.1"/>
    <property type="molecule type" value="Genomic_DNA"/>
</dbReference>
<dbReference type="SUPFAM" id="SSF56281">
    <property type="entry name" value="Metallo-hydrolase/oxidoreductase"/>
    <property type="match status" value="1"/>
</dbReference>
<dbReference type="GO" id="GO:0003677">
    <property type="term" value="F:DNA binding"/>
    <property type="evidence" value="ECO:0007669"/>
    <property type="project" value="UniProtKB-KW"/>
</dbReference>
<feature type="binding site" evidence="12">
    <location>
        <position position="253"/>
    </location>
    <ligand>
        <name>Zn(2+)</name>
        <dbReference type="ChEBI" id="CHEBI:29105"/>
        <label>1</label>
    </ligand>
</feature>
<feature type="region of interest" description="Beta-Casp" evidence="12">
    <location>
        <begin position="395"/>
        <end position="588"/>
    </location>
</feature>
<dbReference type="SMART" id="SM00322">
    <property type="entry name" value="KH"/>
    <property type="match status" value="1"/>
</dbReference>
<keyword evidence="1 12" id="KW-0806">Transcription termination</keyword>
<evidence type="ECO:0000256" key="12">
    <source>
        <dbReference type="HAMAP-Rule" id="MF_00870"/>
    </source>
</evidence>
<dbReference type="STRING" id="439481.Aboo_0122"/>
<comment type="similarity">
    <text evidence="12">Belongs to the metallo-beta-lactamase superfamily. RNA-metabolizing metallo-beta-lactamase-like family. FttA subfamily.</text>
</comment>
<dbReference type="GO" id="GO:0003723">
    <property type="term" value="F:RNA binding"/>
    <property type="evidence" value="ECO:0007669"/>
    <property type="project" value="UniProtKB-UniRule"/>
</dbReference>
<evidence type="ECO:0000256" key="11">
    <source>
        <dbReference type="ARBA" id="ARBA00023163"/>
    </source>
</evidence>
<dbReference type="CDD" id="cd22532">
    <property type="entry name" value="KH-II_CPSF_arch_rpt1"/>
    <property type="match status" value="1"/>
</dbReference>
<evidence type="ECO:0000256" key="2">
    <source>
        <dbReference type="ARBA" id="ARBA00022722"/>
    </source>
</evidence>
<dbReference type="InterPro" id="IPR001279">
    <property type="entry name" value="Metallo-B-lactamas"/>
</dbReference>
<name>B5IEE4_ACIB4</name>
<evidence type="ECO:0000256" key="8">
    <source>
        <dbReference type="ARBA" id="ARBA00022884"/>
    </source>
</evidence>
<evidence type="ECO:0000256" key="3">
    <source>
        <dbReference type="ARBA" id="ARBA00022723"/>
    </source>
</evidence>
<dbReference type="HOGENOM" id="CLU_009673_5_1_2"/>
<keyword evidence="7 12" id="KW-0269">Exonuclease</keyword>
<evidence type="ECO:0000259" key="14">
    <source>
        <dbReference type="SMART" id="SM00849"/>
    </source>
</evidence>
<keyword evidence="2 12" id="KW-0540">Nuclease</keyword>
<dbReference type="GO" id="GO:0008270">
    <property type="term" value="F:zinc ion binding"/>
    <property type="evidence" value="ECO:0007669"/>
    <property type="project" value="UniProtKB-UniRule"/>
</dbReference>
<keyword evidence="11" id="KW-0804">Transcription</keyword>
<reference evidence="16" key="1">
    <citation type="submission" date="2010-02" db="EMBL/GenBank/DDBJ databases">
        <title>Complete sequence of Aciduliprofundum boonei T469.</title>
        <authorList>
            <consortium name="US DOE Joint Genome Institute"/>
            <person name="Lucas S."/>
            <person name="Copeland A."/>
            <person name="Lapidus A."/>
            <person name="Cheng J.-F."/>
            <person name="Bruce D."/>
            <person name="Goodwin L."/>
            <person name="Pitluck S."/>
            <person name="Saunders E."/>
            <person name="Detter J.C."/>
            <person name="Han C."/>
            <person name="Tapia R."/>
            <person name="Land M."/>
            <person name="Hauser L."/>
            <person name="Kyrpides N."/>
            <person name="Mikhailova N."/>
            <person name="Flores G."/>
            <person name="Reysenbach A.-L."/>
            <person name="Woyke T."/>
        </authorList>
    </citation>
    <scope>NUCLEOTIDE SEQUENCE</scope>
    <source>
        <strain evidence="16">T469</strain>
    </source>
</reference>
<dbReference type="Pfam" id="PF16661">
    <property type="entry name" value="Lactamase_B_6"/>
    <property type="match status" value="1"/>
</dbReference>
<evidence type="ECO:0000313" key="16">
    <source>
        <dbReference type="EMBL" id="ADD07934.1"/>
    </source>
</evidence>
<dbReference type="PANTHER" id="PTHR11203">
    <property type="entry name" value="CLEAVAGE AND POLYADENYLATION SPECIFICITY FACTOR FAMILY MEMBER"/>
    <property type="match status" value="1"/>
</dbReference>
<dbReference type="GO" id="GO:0004521">
    <property type="term" value="F:RNA endonuclease activity"/>
    <property type="evidence" value="ECO:0007669"/>
    <property type="project" value="UniProtKB-UniRule"/>
</dbReference>
<feature type="domain" description="Beta-Casp" evidence="15">
    <location>
        <begin position="432"/>
        <end position="557"/>
    </location>
</feature>
<feature type="domain" description="K Homology" evidence="13">
    <location>
        <begin position="96"/>
        <end position="166"/>
    </location>
</feature>
<dbReference type="AlphaFoldDB" id="B5IEE4"/>
<dbReference type="InterPro" id="IPR011108">
    <property type="entry name" value="RMMBL"/>
</dbReference>
<dbReference type="EC" id="3.1.-.-" evidence="12"/>
<keyword evidence="3 12" id="KW-0479">Metal-binding</keyword>
<comment type="subunit">
    <text evidence="12">Homodimer. Interacts with RNA polymerase (RNAP), interacts with the Spt4-Spt5 complex.</text>
</comment>
<keyword evidence="10 12" id="KW-0238">DNA-binding</keyword>
<dbReference type="Gene3D" id="3.30.300.230">
    <property type="match status" value="1"/>
</dbReference>
<organism evidence="16 17">
    <name type="scientific">Aciduliprofundum boonei (strain DSM 19572 / T469)</name>
    <dbReference type="NCBI Taxonomy" id="439481"/>
    <lineage>
        <taxon>Archaea</taxon>
        <taxon>Methanobacteriati</taxon>
        <taxon>Thermoplasmatota</taxon>
        <taxon>DHVE2 group</taxon>
        <taxon>Candidatus Aciduliprofundum</taxon>
    </lineage>
</organism>
<comment type="cofactor">
    <cofactor evidence="12">
        <name>Zn(2+)</name>
        <dbReference type="ChEBI" id="CHEBI:29105"/>
    </cofactor>
    <text evidence="12">Binds 2 Zn(2+) ions, which are required for nuclease activity.</text>
</comment>
<keyword evidence="6 12" id="KW-0862">Zinc</keyword>
<evidence type="ECO:0000256" key="7">
    <source>
        <dbReference type="ARBA" id="ARBA00022839"/>
    </source>
</evidence>
<dbReference type="SMART" id="SM00849">
    <property type="entry name" value="Lactamase_B"/>
    <property type="match status" value="1"/>
</dbReference>
<proteinExistence type="inferred from homology"/>
<keyword evidence="4 12" id="KW-0255">Endonuclease</keyword>
<dbReference type="Pfam" id="PF17214">
    <property type="entry name" value="KH_TffA"/>
    <property type="match status" value="1"/>
</dbReference>
<dbReference type="CDD" id="cd16295">
    <property type="entry name" value="TTHA0252-CPSF-like_MBL-fold"/>
    <property type="match status" value="1"/>
</dbReference>
<dbReference type="InterPro" id="IPR019975">
    <property type="entry name" value="aCPSF1"/>
</dbReference>
<dbReference type="InterPro" id="IPR004087">
    <property type="entry name" value="KH_dom"/>
</dbReference>
<evidence type="ECO:0000256" key="6">
    <source>
        <dbReference type="ARBA" id="ARBA00022833"/>
    </source>
</evidence>
<feature type="binding site" evidence="12">
    <location>
        <position position="257"/>
    </location>
    <ligand>
        <name>Zn(2+)</name>
        <dbReference type="ChEBI" id="CHEBI:29105"/>
        <label>2</label>
    </ligand>
</feature>
<dbReference type="eggNOG" id="arCOG00543">
    <property type="taxonomic scope" value="Archaea"/>
</dbReference>
<sequence>MPWEDVLKQVREVMDELAPQAEITNIDLEGPLVVVYTRDMEFFADHPDIIKKVAQTVRRRIFIRPDPSLLMDEAQAKDEILNIVPEEAGIRDIYFVPETGEVVIEAESPGAVIGKDGQLLNEIKKRIRWAPRVVRAPPLESRIVKEMRAYLKLVREERREILRNIGKRINRPPLSGEQWVRVEALGGYREVGRSATLIMTRTSRVLVDCGLNVAVSDKADPWSGAPYLYVPEVWDASDPEKPFKHIDAVVVTHAHLDHVGLVPLLFKYNYDGPVYMTAPTRDLAAMLLIDYVKVAQSEGKKVPYESKHIKEMIKHTITLKYGETTDIAPDIRLTFHNAGHILGSSVSHFHIGEGLYNIVITGDIKYERSWLFNAAHNRFPRVETVIMESTYGGREDFQPSRREAAERLKDVVMRTYDKGGKILIPVFAVGRSQEVMLVLESFMRNGELPEMPIYLDGMIWEATTIHAAYPEYLNKDLRELIFQKKENPFLSPIFHRVESVERREEVISSSDPLIVLSTSGMMNGGPVLEYFKHWADDPRNTLVFVGYQAVGTLGRRIQNGLKEVLMSLGGKPFTVKVEMNIETIDGFSGHSDRRQLVQYISSMNPKPERVIICHGEENKCIDLAIGLHKRYGMETMALKNLEVVRLR</sequence>
<feature type="domain" description="Metallo-beta-lactamase" evidence="14">
    <location>
        <begin position="192"/>
        <end position="416"/>
    </location>
</feature>
<dbReference type="PANTHER" id="PTHR11203:SF51">
    <property type="entry name" value="CLEAVAGE AND POLYADENYLATION SPECIFICITY FACTOR"/>
    <property type="match status" value="1"/>
</dbReference>
<dbReference type="SMART" id="SM01027">
    <property type="entry name" value="Beta-Casp"/>
    <property type="match status" value="1"/>
</dbReference>
<feature type="region of interest" description="KHb" evidence="12">
    <location>
        <begin position="71"/>
        <end position="138"/>
    </location>
</feature>
<evidence type="ECO:0000256" key="9">
    <source>
        <dbReference type="ARBA" id="ARBA00023015"/>
    </source>
</evidence>
<dbReference type="Gene3D" id="3.40.50.10890">
    <property type="match status" value="1"/>
</dbReference>
<evidence type="ECO:0000256" key="5">
    <source>
        <dbReference type="ARBA" id="ARBA00022801"/>
    </source>
</evidence>
<keyword evidence="8 12" id="KW-0694">RNA-binding</keyword>
<dbReference type="Proteomes" id="UP000001400">
    <property type="component" value="Chromosome"/>
</dbReference>
<evidence type="ECO:0000256" key="1">
    <source>
        <dbReference type="ARBA" id="ARBA00022472"/>
    </source>
</evidence>
<dbReference type="Gene3D" id="3.30.300.20">
    <property type="match status" value="1"/>
</dbReference>
<dbReference type="Pfam" id="PF10996">
    <property type="entry name" value="Beta-Casp"/>
    <property type="match status" value="1"/>
</dbReference>
<gene>
    <name evidence="12" type="primary">fttA</name>
    <name evidence="16" type="ordered locus">Aboo_0122</name>
</gene>
<keyword evidence="5 12" id="KW-0378">Hydrolase</keyword>
<dbReference type="HAMAP" id="MF_00870">
    <property type="entry name" value="FttA"/>
    <property type="match status" value="1"/>
</dbReference>
<dbReference type="KEGG" id="abi:Aboo_0122"/>
<dbReference type="InterPro" id="IPR050698">
    <property type="entry name" value="MBL"/>
</dbReference>
<comment type="caution">
    <text evidence="12">Lacks conserved residue(s) required for the propagation of feature annotation.</text>
</comment>